<evidence type="ECO:0000256" key="6">
    <source>
        <dbReference type="ARBA" id="ARBA00022741"/>
    </source>
</evidence>
<evidence type="ECO:0000256" key="7">
    <source>
        <dbReference type="ARBA" id="ARBA00022840"/>
    </source>
</evidence>
<dbReference type="CDD" id="cd03216">
    <property type="entry name" value="ABC_Carb_Monos_I"/>
    <property type="match status" value="1"/>
</dbReference>
<keyword evidence="3" id="KW-1003">Cell membrane</keyword>
<evidence type="ECO:0000259" key="10">
    <source>
        <dbReference type="PROSITE" id="PS50893"/>
    </source>
</evidence>
<proteinExistence type="predicted"/>
<dbReference type="InterPro" id="IPR050107">
    <property type="entry name" value="ABC_carbohydrate_import_ATPase"/>
</dbReference>
<dbReference type="Pfam" id="PF00005">
    <property type="entry name" value="ABC_tran"/>
    <property type="match status" value="2"/>
</dbReference>
<dbReference type="PANTHER" id="PTHR43790:SF3">
    <property type="entry name" value="D-ALLOSE IMPORT ATP-BINDING PROTEIN ALSA-RELATED"/>
    <property type="match status" value="1"/>
</dbReference>
<keyword evidence="5" id="KW-0677">Repeat</keyword>
<dbReference type="GO" id="GO:0016887">
    <property type="term" value="F:ATP hydrolysis activity"/>
    <property type="evidence" value="ECO:0007669"/>
    <property type="project" value="InterPro"/>
</dbReference>
<evidence type="ECO:0000256" key="2">
    <source>
        <dbReference type="ARBA" id="ARBA00022448"/>
    </source>
</evidence>
<evidence type="ECO:0000256" key="5">
    <source>
        <dbReference type="ARBA" id="ARBA00022737"/>
    </source>
</evidence>
<keyword evidence="9" id="KW-0472">Membrane</keyword>
<dbReference type="CDD" id="cd03215">
    <property type="entry name" value="ABC_Carb_Monos_II"/>
    <property type="match status" value="1"/>
</dbReference>
<dbReference type="PANTHER" id="PTHR43790">
    <property type="entry name" value="CARBOHYDRATE TRANSPORT ATP-BINDING PROTEIN MG119-RELATED"/>
    <property type="match status" value="1"/>
</dbReference>
<evidence type="ECO:0000256" key="1">
    <source>
        <dbReference type="ARBA" id="ARBA00004202"/>
    </source>
</evidence>
<keyword evidence="4" id="KW-0762">Sugar transport</keyword>
<name>A0A6J4VSK5_9BACT</name>
<dbReference type="Gene3D" id="3.40.50.300">
    <property type="entry name" value="P-loop containing nucleotide triphosphate hydrolases"/>
    <property type="match status" value="2"/>
</dbReference>
<feature type="domain" description="ABC transporter" evidence="10">
    <location>
        <begin position="5"/>
        <end position="242"/>
    </location>
</feature>
<evidence type="ECO:0000313" key="11">
    <source>
        <dbReference type="EMBL" id="CAA9581979.1"/>
    </source>
</evidence>
<comment type="subcellular location">
    <subcellularLocation>
        <location evidence="1">Cell membrane</location>
        <topology evidence="1">Peripheral membrane protein</topology>
    </subcellularLocation>
</comment>
<evidence type="ECO:0000256" key="4">
    <source>
        <dbReference type="ARBA" id="ARBA00022597"/>
    </source>
</evidence>
<dbReference type="GO" id="GO:0005886">
    <property type="term" value="C:plasma membrane"/>
    <property type="evidence" value="ECO:0007669"/>
    <property type="project" value="UniProtKB-SubCell"/>
</dbReference>
<keyword evidence="6" id="KW-0547">Nucleotide-binding</keyword>
<keyword evidence="8" id="KW-1278">Translocase</keyword>
<dbReference type="InterPro" id="IPR017871">
    <property type="entry name" value="ABC_transporter-like_CS"/>
</dbReference>
<evidence type="ECO:0000256" key="9">
    <source>
        <dbReference type="ARBA" id="ARBA00023136"/>
    </source>
</evidence>
<feature type="domain" description="ABC transporter" evidence="10">
    <location>
        <begin position="252"/>
        <end position="499"/>
    </location>
</feature>
<dbReference type="InterPro" id="IPR003439">
    <property type="entry name" value="ABC_transporter-like_ATP-bd"/>
</dbReference>
<gene>
    <name evidence="11" type="ORF">AVDCRST_MAG19-4126</name>
</gene>
<protein>
    <submittedName>
        <fullName evidence="11">Ribose ABC transport system, ATP-binding protein RbsA</fullName>
    </submittedName>
</protein>
<evidence type="ECO:0000256" key="8">
    <source>
        <dbReference type="ARBA" id="ARBA00022967"/>
    </source>
</evidence>
<dbReference type="PROSITE" id="PS50893">
    <property type="entry name" value="ABC_TRANSPORTER_2"/>
    <property type="match status" value="2"/>
</dbReference>
<dbReference type="InterPro" id="IPR003593">
    <property type="entry name" value="AAA+_ATPase"/>
</dbReference>
<dbReference type="SMART" id="SM00382">
    <property type="entry name" value="AAA"/>
    <property type="match status" value="1"/>
</dbReference>
<dbReference type="GO" id="GO:0005524">
    <property type="term" value="F:ATP binding"/>
    <property type="evidence" value="ECO:0007669"/>
    <property type="project" value="UniProtKB-KW"/>
</dbReference>
<dbReference type="AlphaFoldDB" id="A0A6J4VSK5"/>
<dbReference type="PROSITE" id="PS00211">
    <property type="entry name" value="ABC_TRANSPORTER_1"/>
    <property type="match status" value="1"/>
</dbReference>
<dbReference type="FunFam" id="3.40.50.300:FF:000127">
    <property type="entry name" value="Ribose import ATP-binding protein RbsA"/>
    <property type="match status" value="1"/>
</dbReference>
<dbReference type="SUPFAM" id="SSF52540">
    <property type="entry name" value="P-loop containing nucleoside triphosphate hydrolases"/>
    <property type="match status" value="2"/>
</dbReference>
<organism evidence="11">
    <name type="scientific">uncultured Thermomicrobiales bacterium</name>
    <dbReference type="NCBI Taxonomy" id="1645740"/>
    <lineage>
        <taxon>Bacteria</taxon>
        <taxon>Pseudomonadati</taxon>
        <taxon>Thermomicrobiota</taxon>
        <taxon>Thermomicrobia</taxon>
        <taxon>Thermomicrobiales</taxon>
        <taxon>environmental samples</taxon>
    </lineage>
</organism>
<reference evidence="11" key="1">
    <citation type="submission" date="2020-02" db="EMBL/GenBank/DDBJ databases">
        <authorList>
            <person name="Meier V. D."/>
        </authorList>
    </citation>
    <scope>NUCLEOTIDE SEQUENCE</scope>
    <source>
        <strain evidence="11">AVDCRST_MAG19</strain>
    </source>
</reference>
<accession>A0A6J4VSK5</accession>
<keyword evidence="2" id="KW-0813">Transport</keyword>
<dbReference type="EMBL" id="CADCWL010000231">
    <property type="protein sequence ID" value="CAA9581979.1"/>
    <property type="molecule type" value="Genomic_DNA"/>
</dbReference>
<evidence type="ECO:0000256" key="3">
    <source>
        <dbReference type="ARBA" id="ARBA00022475"/>
    </source>
</evidence>
<sequence>MPPLLAATDIAKRFGGVVALDGAAVACEAGEIHALLGENGAGKSTMVKVLCGVQPPDAGEVLYDGRPIAFRNPAAAAAVGIVPVFQELSLIPDLSVAQNLFMGREPRSRIGLIDGRRMRRDAAALLAELGFAGINPAATVRDLPLAERQLVEIAKAVGRKPRVLILDEATSALTARQVEHVFAVVRRLRDAGTAVVFISHRMDEVRDLCDRATVFRDGTHVGTVAVDGASHEQIVRMMIGRALREVFPPRPVPVETASEALLDVRELGWGEALRGVSLTVGRGEIVGLAGLDGQGQGDLLFALFGVYAGVTGQVLLRRRPVRLGDPRAAMAAGLALVPEDRKTQGLILPLSVSNNVTLATLPRIARRGVVSPGAERAATLTMRDRLAIKTAGPEQPVRFLSGGNQQKVSIAKWLLAEPSVFLLHDPTRGIDVGAKQEIYALMRALTAQGHGVLFFSTDLSEIVGLCDRALVMYEGAVVRELAGDDLTDANLVSAAVGVTETAVGGGQRAAATA</sequence>
<dbReference type="InterPro" id="IPR027417">
    <property type="entry name" value="P-loop_NTPase"/>
</dbReference>
<keyword evidence="7 11" id="KW-0067">ATP-binding</keyword>